<dbReference type="PANTHER" id="PTHR48100">
    <property type="entry name" value="BROAD-SPECIFICITY PHOSPHATASE YOR283W-RELATED"/>
    <property type="match status" value="1"/>
</dbReference>
<feature type="region of interest" description="Disordered" evidence="3">
    <location>
        <begin position="216"/>
        <end position="235"/>
    </location>
</feature>
<dbReference type="CDD" id="cd07067">
    <property type="entry name" value="HP_PGM_like"/>
    <property type="match status" value="1"/>
</dbReference>
<dbReference type="InterPro" id="IPR050275">
    <property type="entry name" value="PGM_Phosphatase"/>
</dbReference>
<evidence type="ECO:0000313" key="5">
    <source>
        <dbReference type="Proteomes" id="UP000248783"/>
    </source>
</evidence>
<dbReference type="Pfam" id="PF00300">
    <property type="entry name" value="His_Phos_1"/>
    <property type="match status" value="1"/>
</dbReference>
<evidence type="ECO:0000256" key="3">
    <source>
        <dbReference type="SAM" id="MobiDB-lite"/>
    </source>
</evidence>
<keyword evidence="5" id="KW-1185">Reference proteome</keyword>
<dbReference type="SMART" id="SM00855">
    <property type="entry name" value="PGAM"/>
    <property type="match status" value="1"/>
</dbReference>
<name>A0A2W5WMM3_9MICO</name>
<dbReference type="GO" id="GO:0005737">
    <property type="term" value="C:cytoplasm"/>
    <property type="evidence" value="ECO:0007669"/>
    <property type="project" value="TreeGrafter"/>
</dbReference>
<evidence type="ECO:0000256" key="2">
    <source>
        <dbReference type="PIRSR" id="PIRSR613078-2"/>
    </source>
</evidence>
<dbReference type="InterPro" id="IPR013078">
    <property type="entry name" value="His_Pase_superF_clade-1"/>
</dbReference>
<sequence>MAAGTVVMLRHGRTSWNVGERLQGQTDIDLDEVGRWQAAEAAACLVRTHRASLVVSSDLARAADTAAAYASLLGLDVVTDARLRERAFGEWEGLTGAEISARWPEQYAAWRAGHDEDGVPPGGETRREAAARFHAAVEEHAASVPDDGTLVVVSHGAAITLGVTAMLGLDPQRWRGVVGLTNAHWSQLRRSGGDAEPAWRVVAHNVGAAYTPEAWHAGPETGAEQESDTAGLSTH</sequence>
<dbReference type="SUPFAM" id="SSF53254">
    <property type="entry name" value="Phosphoglycerate mutase-like"/>
    <property type="match status" value="1"/>
</dbReference>
<evidence type="ECO:0000313" key="4">
    <source>
        <dbReference type="EMBL" id="PZR52252.1"/>
    </source>
</evidence>
<protein>
    <submittedName>
        <fullName evidence="4">Histidine phosphatase family protein</fullName>
    </submittedName>
</protein>
<dbReference type="PANTHER" id="PTHR48100:SF62">
    <property type="entry name" value="GLUCOSYL-3-PHOSPHOGLYCERATE PHOSPHATASE"/>
    <property type="match status" value="1"/>
</dbReference>
<feature type="active site" description="Tele-phosphohistidine intermediate" evidence="1">
    <location>
        <position position="11"/>
    </location>
</feature>
<comment type="caution">
    <text evidence="4">The sequence shown here is derived from an EMBL/GenBank/DDBJ whole genome shotgun (WGS) entry which is preliminary data.</text>
</comment>
<evidence type="ECO:0000256" key="1">
    <source>
        <dbReference type="PIRSR" id="PIRSR613078-1"/>
    </source>
</evidence>
<feature type="binding site" evidence="2">
    <location>
        <begin position="10"/>
        <end position="17"/>
    </location>
    <ligand>
        <name>substrate</name>
    </ligand>
</feature>
<dbReference type="AlphaFoldDB" id="A0A2W5WMM3"/>
<accession>A0A2W5WMM3</accession>
<dbReference type="InterPro" id="IPR029033">
    <property type="entry name" value="His_PPase_superfam"/>
</dbReference>
<organism evidence="4 5">
    <name type="scientific">Xylanimonas oleitrophica</name>
    <dbReference type="NCBI Taxonomy" id="2607479"/>
    <lineage>
        <taxon>Bacteria</taxon>
        <taxon>Bacillati</taxon>
        <taxon>Actinomycetota</taxon>
        <taxon>Actinomycetes</taxon>
        <taxon>Micrococcales</taxon>
        <taxon>Promicromonosporaceae</taxon>
        <taxon>Xylanimonas</taxon>
    </lineage>
</organism>
<dbReference type="Gene3D" id="3.40.50.1240">
    <property type="entry name" value="Phosphoglycerate mutase-like"/>
    <property type="match status" value="1"/>
</dbReference>
<reference evidence="4 5" key="1">
    <citation type="submission" date="2018-06" db="EMBL/GenBank/DDBJ databases">
        <title>Whole genome sequencing of a novel hydrocarbon degrading bacterial strain, PW21 isolated from oil contaminated produced water sample.</title>
        <authorList>
            <person name="Nagkirti P."/>
            <person name="Shaikh A."/>
            <person name="Gowdaman V."/>
            <person name="Engineer A.E."/>
            <person name="Dagar S."/>
            <person name="Dhakephalkar P.K."/>
        </authorList>
    </citation>
    <scope>NUCLEOTIDE SEQUENCE [LARGE SCALE GENOMIC DNA]</scope>
    <source>
        <strain evidence="4 5">PW21</strain>
    </source>
</reference>
<dbReference type="Proteomes" id="UP000248783">
    <property type="component" value="Unassembled WGS sequence"/>
</dbReference>
<dbReference type="EMBL" id="QKWH01000011">
    <property type="protein sequence ID" value="PZR52252.1"/>
    <property type="molecule type" value="Genomic_DNA"/>
</dbReference>
<dbReference type="RefSeq" id="WP_111251596.1">
    <property type="nucleotide sequence ID" value="NZ_QKWH01000011.1"/>
</dbReference>
<proteinExistence type="predicted"/>
<dbReference type="GO" id="GO:0016791">
    <property type="term" value="F:phosphatase activity"/>
    <property type="evidence" value="ECO:0007669"/>
    <property type="project" value="TreeGrafter"/>
</dbReference>
<feature type="binding site" evidence="2">
    <location>
        <position position="61"/>
    </location>
    <ligand>
        <name>substrate</name>
    </ligand>
</feature>
<feature type="active site" description="Proton donor/acceptor" evidence="1">
    <location>
        <position position="85"/>
    </location>
</feature>
<gene>
    <name evidence="4" type="ORF">DNL40_12510</name>
</gene>